<protein>
    <submittedName>
        <fullName evidence="1">Uncharacterized protein</fullName>
    </submittedName>
</protein>
<dbReference type="Proteomes" id="UP000824120">
    <property type="component" value="Chromosome 7"/>
</dbReference>
<reference evidence="1 2" key="1">
    <citation type="submission" date="2020-09" db="EMBL/GenBank/DDBJ databases">
        <title>De no assembly of potato wild relative species, Solanum commersonii.</title>
        <authorList>
            <person name="Cho K."/>
        </authorList>
    </citation>
    <scope>NUCLEOTIDE SEQUENCE [LARGE SCALE GENOMIC DNA]</scope>
    <source>
        <strain evidence="1">LZ3.2</strain>
        <tissue evidence="1">Leaf</tissue>
    </source>
</reference>
<dbReference type="AlphaFoldDB" id="A0A9J5Y407"/>
<dbReference type="EMBL" id="JACXVP010000007">
    <property type="protein sequence ID" value="KAG5594933.1"/>
    <property type="molecule type" value="Genomic_DNA"/>
</dbReference>
<feature type="non-terminal residue" evidence="1">
    <location>
        <position position="1"/>
    </location>
</feature>
<keyword evidence="2" id="KW-1185">Reference proteome</keyword>
<gene>
    <name evidence="1" type="ORF">H5410_036165</name>
</gene>
<evidence type="ECO:0000313" key="1">
    <source>
        <dbReference type="EMBL" id="KAG5594933.1"/>
    </source>
</evidence>
<proteinExistence type="predicted"/>
<name>A0A9J5Y407_SOLCO</name>
<accession>A0A9J5Y407</accession>
<sequence>CVVEDCSTRLVEIADELGDIPFGQLIALRVLERRAVHVISVTRQVKLGNQQDSISCSFQPYLLRFAPKINCVLKDSNCETPSPKILMLAKLATCASSSSTKISKCPRTKNDSIFTPIYKLI</sequence>
<evidence type="ECO:0000313" key="2">
    <source>
        <dbReference type="Proteomes" id="UP000824120"/>
    </source>
</evidence>
<comment type="caution">
    <text evidence="1">The sequence shown here is derived from an EMBL/GenBank/DDBJ whole genome shotgun (WGS) entry which is preliminary data.</text>
</comment>
<organism evidence="1 2">
    <name type="scientific">Solanum commersonii</name>
    <name type="common">Commerson's wild potato</name>
    <name type="synonym">Commerson's nightshade</name>
    <dbReference type="NCBI Taxonomy" id="4109"/>
    <lineage>
        <taxon>Eukaryota</taxon>
        <taxon>Viridiplantae</taxon>
        <taxon>Streptophyta</taxon>
        <taxon>Embryophyta</taxon>
        <taxon>Tracheophyta</taxon>
        <taxon>Spermatophyta</taxon>
        <taxon>Magnoliopsida</taxon>
        <taxon>eudicotyledons</taxon>
        <taxon>Gunneridae</taxon>
        <taxon>Pentapetalae</taxon>
        <taxon>asterids</taxon>
        <taxon>lamiids</taxon>
        <taxon>Solanales</taxon>
        <taxon>Solanaceae</taxon>
        <taxon>Solanoideae</taxon>
        <taxon>Solaneae</taxon>
        <taxon>Solanum</taxon>
    </lineage>
</organism>